<evidence type="ECO:0000313" key="2">
    <source>
        <dbReference type="Proteomes" id="UP000043699"/>
    </source>
</evidence>
<gene>
    <name evidence="1" type="ORF">BN1080_03240</name>
</gene>
<dbReference type="EMBL" id="CCXS01000001">
    <property type="protein sequence ID" value="CEG24219.1"/>
    <property type="molecule type" value="Genomic_DNA"/>
</dbReference>
<sequence length="320" mass="37997">MFNSITELMEAKAYPDKRAISWNRICEEEALSEEFIRANSGQVNWYLVSGHQVLSEAFIREFSHRLYWHAVAAEQMLSESFIEEFSQAAKWQPALEGLTKRQVKTFEKEGREFDDKKYWTLISMKKNVNHGKGLSPAFIEKHQDRLSWKALSLFQKLPMSLIDRHPEKVDWNSITRNQCLTERFIEKYRHLVEWETISFHQNLSERFINRHHSKMNYISAEKERSEGFLYNHLEKMDAASVVAHQNLRNVKKYEPFTIFVIEKNGLKKYIIKFHENEESETDAIRIAEDEELYEQLEENGLDAVIEEDFPELILSGFFKF</sequence>
<keyword evidence="2" id="KW-1185">Reference proteome</keyword>
<dbReference type="AlphaFoldDB" id="A0A098EPL4"/>
<protein>
    <submittedName>
        <fullName evidence="1">Uncharacterized protein</fullName>
    </submittedName>
</protein>
<name>A0A098EPL4_9BACL</name>
<proteinExistence type="predicted"/>
<dbReference type="RefSeq" id="WP_052653573.1">
    <property type="nucleotide sequence ID" value="NZ_CCXS01000001.1"/>
</dbReference>
<dbReference type="STRING" id="1499687.BN1080_03240"/>
<evidence type="ECO:0000313" key="1">
    <source>
        <dbReference type="EMBL" id="CEG24219.1"/>
    </source>
</evidence>
<accession>A0A098EPL4</accession>
<dbReference type="Proteomes" id="UP000043699">
    <property type="component" value="Unassembled WGS sequence"/>
</dbReference>
<reference evidence="1 2" key="1">
    <citation type="submission" date="2014-09" db="EMBL/GenBank/DDBJ databases">
        <authorList>
            <person name="Urmite Genomes Urmite Genomes"/>
        </authorList>
    </citation>
    <scope>NUCLEOTIDE SEQUENCE [LARGE SCALE GENOMIC DNA]</scope>
    <source>
        <strain evidence="1 2">ES2</strain>
    </source>
</reference>
<dbReference type="OrthoDB" id="2423658at2"/>
<organism evidence="1 2">
    <name type="scientific">Planococcus massiliensis</name>
    <dbReference type="NCBI Taxonomy" id="1499687"/>
    <lineage>
        <taxon>Bacteria</taxon>
        <taxon>Bacillati</taxon>
        <taxon>Bacillota</taxon>
        <taxon>Bacilli</taxon>
        <taxon>Bacillales</taxon>
        <taxon>Caryophanaceae</taxon>
        <taxon>Planococcus</taxon>
    </lineage>
</organism>